<proteinExistence type="predicted"/>
<dbReference type="HOGENOM" id="CLU_3290532_0_0_9"/>
<keyword evidence="1" id="KW-0812">Transmembrane</keyword>
<sequence length="40" mass="4201">MGQLVAGIILIGVIAGAFYLIGSKLGIMDNDNSDDDYSCH</sequence>
<name>L0K7Y0_HALHC</name>
<dbReference type="EMBL" id="CP003359">
    <property type="protein sequence ID" value="AGB40459.1"/>
    <property type="molecule type" value="Genomic_DNA"/>
</dbReference>
<accession>L0K7Y0</accession>
<dbReference type="KEGG" id="hhl:Halha_0482"/>
<evidence type="ECO:0000313" key="3">
    <source>
        <dbReference type="Proteomes" id="UP000010880"/>
    </source>
</evidence>
<protein>
    <submittedName>
        <fullName evidence="2">Uncharacterized protein</fullName>
    </submittedName>
</protein>
<keyword evidence="3" id="KW-1185">Reference proteome</keyword>
<feature type="transmembrane region" description="Helical" evidence="1">
    <location>
        <begin position="6"/>
        <end position="22"/>
    </location>
</feature>
<dbReference type="Proteomes" id="UP000010880">
    <property type="component" value="Chromosome"/>
</dbReference>
<evidence type="ECO:0000313" key="2">
    <source>
        <dbReference type="EMBL" id="AGB40459.1"/>
    </source>
</evidence>
<reference evidence="3" key="1">
    <citation type="submission" date="2012-02" db="EMBL/GenBank/DDBJ databases">
        <title>The complete genome of Halobacteroides halobius DSM 5150.</title>
        <authorList>
            <person name="Lucas S."/>
            <person name="Copeland A."/>
            <person name="Lapidus A."/>
            <person name="Glavina del Rio T."/>
            <person name="Dalin E."/>
            <person name="Tice H."/>
            <person name="Bruce D."/>
            <person name="Goodwin L."/>
            <person name="Pitluck S."/>
            <person name="Peters L."/>
            <person name="Mikhailova N."/>
            <person name="Gu W."/>
            <person name="Kyrpides N."/>
            <person name="Mavromatis K."/>
            <person name="Ivanova N."/>
            <person name="Brettin T."/>
            <person name="Detter J.C."/>
            <person name="Han C."/>
            <person name="Larimer F."/>
            <person name="Land M."/>
            <person name="Hauser L."/>
            <person name="Markowitz V."/>
            <person name="Cheng J.-F."/>
            <person name="Hugenholtz P."/>
            <person name="Woyke T."/>
            <person name="Wu D."/>
            <person name="Tindall B."/>
            <person name="Pomrenke H."/>
            <person name="Brambilla E."/>
            <person name="Klenk H.-P."/>
            <person name="Eisen J.A."/>
        </authorList>
    </citation>
    <scope>NUCLEOTIDE SEQUENCE [LARGE SCALE GENOMIC DNA]</scope>
    <source>
        <strain evidence="3">ATCC 35273 / DSM 5150 / MD-1</strain>
    </source>
</reference>
<evidence type="ECO:0000256" key="1">
    <source>
        <dbReference type="SAM" id="Phobius"/>
    </source>
</evidence>
<keyword evidence="1" id="KW-1133">Transmembrane helix</keyword>
<dbReference type="AlphaFoldDB" id="L0K7Y0"/>
<gene>
    <name evidence="2" type="ordered locus">Halha_0482</name>
</gene>
<keyword evidence="1" id="KW-0472">Membrane</keyword>
<dbReference type="RefSeq" id="WP_015326185.1">
    <property type="nucleotide sequence ID" value="NC_019978.1"/>
</dbReference>
<organism evidence="2 3">
    <name type="scientific">Halobacteroides halobius (strain ATCC 35273 / DSM 5150 / MD-1)</name>
    <dbReference type="NCBI Taxonomy" id="748449"/>
    <lineage>
        <taxon>Bacteria</taxon>
        <taxon>Bacillati</taxon>
        <taxon>Bacillota</taxon>
        <taxon>Clostridia</taxon>
        <taxon>Halanaerobiales</taxon>
        <taxon>Halobacteroidaceae</taxon>
        <taxon>Halobacteroides</taxon>
    </lineage>
</organism>